<organism evidence="8 9">
    <name type="scientific">Luteimicrobium album</name>
    <dbReference type="NCBI Taxonomy" id="1054550"/>
    <lineage>
        <taxon>Bacteria</taxon>
        <taxon>Bacillati</taxon>
        <taxon>Actinomycetota</taxon>
        <taxon>Actinomycetes</taxon>
        <taxon>Micrococcales</taxon>
        <taxon>Luteimicrobium</taxon>
    </lineage>
</organism>
<protein>
    <submittedName>
        <fullName evidence="8">Multidrug ABC transporter ATP-binding protein</fullName>
    </submittedName>
</protein>
<dbReference type="SUPFAM" id="SSF90123">
    <property type="entry name" value="ABC transporter transmembrane region"/>
    <property type="match status" value="1"/>
</dbReference>
<evidence type="ECO:0000256" key="3">
    <source>
        <dbReference type="ARBA" id="ARBA00022989"/>
    </source>
</evidence>
<feature type="transmembrane region" description="Helical" evidence="6">
    <location>
        <begin position="137"/>
        <end position="158"/>
    </location>
</feature>
<accession>A0ABQ6HXU9</accession>
<proteinExistence type="predicted"/>
<dbReference type="Proteomes" id="UP001157091">
    <property type="component" value="Unassembled WGS sequence"/>
</dbReference>
<dbReference type="EMBL" id="BSUK01000001">
    <property type="protein sequence ID" value="GMA23232.1"/>
    <property type="molecule type" value="Genomic_DNA"/>
</dbReference>
<evidence type="ECO:0000313" key="9">
    <source>
        <dbReference type="Proteomes" id="UP001157091"/>
    </source>
</evidence>
<dbReference type="InterPro" id="IPR036640">
    <property type="entry name" value="ABC1_TM_sf"/>
</dbReference>
<evidence type="ECO:0000256" key="4">
    <source>
        <dbReference type="ARBA" id="ARBA00023136"/>
    </source>
</evidence>
<keyword evidence="8" id="KW-0067">ATP-binding</keyword>
<dbReference type="PROSITE" id="PS50929">
    <property type="entry name" value="ABC_TM1F"/>
    <property type="match status" value="1"/>
</dbReference>
<dbReference type="InterPro" id="IPR039421">
    <property type="entry name" value="Type_1_exporter"/>
</dbReference>
<dbReference type="PANTHER" id="PTHR43394">
    <property type="entry name" value="ATP-DEPENDENT PERMEASE MDL1, MITOCHONDRIAL"/>
    <property type="match status" value="1"/>
</dbReference>
<feature type="compositionally biased region" description="Low complexity" evidence="5">
    <location>
        <begin position="447"/>
        <end position="493"/>
    </location>
</feature>
<keyword evidence="9" id="KW-1185">Reference proteome</keyword>
<comment type="caution">
    <text evidence="8">The sequence shown here is derived from an EMBL/GenBank/DDBJ whole genome shotgun (WGS) entry which is preliminary data.</text>
</comment>
<feature type="transmembrane region" description="Helical" evidence="6">
    <location>
        <begin position="164"/>
        <end position="183"/>
    </location>
</feature>
<dbReference type="InterPro" id="IPR011527">
    <property type="entry name" value="ABC1_TM_dom"/>
</dbReference>
<feature type="transmembrane region" description="Helical" evidence="6">
    <location>
        <begin position="65"/>
        <end position="85"/>
    </location>
</feature>
<feature type="compositionally biased region" description="Low complexity" evidence="5">
    <location>
        <begin position="502"/>
        <end position="522"/>
    </location>
</feature>
<feature type="region of interest" description="Disordered" evidence="5">
    <location>
        <begin position="427"/>
        <end position="529"/>
    </location>
</feature>
<evidence type="ECO:0000259" key="7">
    <source>
        <dbReference type="PROSITE" id="PS50929"/>
    </source>
</evidence>
<name>A0ABQ6HXU9_9MICO</name>
<sequence>MDRTPRPPDAAPGIPLLRIALATHRRDVLGASVLLSQHQLGEALVPVIVGAAVADAVAGHDGVRLALWLVALVADFVFLSLSYRFGARVRARARANVAHTVRLRVVGRVLDPAGGADAAPGDLLVRSDADAERVGDLAGAIASTASAACVVVVAGVALAWTSPVLALVVVGGTIALVLAVRSASHRLDRASHTEQEAAADAATSAEDTVRGLRVVHGLHAGRTVGARFALLSDRAAAAAIRATTTEGTIDGVAALLTGAYLAATATVGGFLALRGSLGLGALVAAVGLAQVLVDPLETLAGASSAWARARASAARVEAVLSRDRAVADQPPAAGEPAPPVGAPALAFVLDDAGPGSGRGAPERLVGWRAEAGELTALATRDAALARDLVRFLAREADPPSGRLTLDGTPFDAFALDDLRRAVLVSPHDAPCWRPPSRATSACSPRESPTCRASSARPRSTTSSRPSRTTPTRRSARTVARSRAGSANGSRSPARSPPRRRCSSCTTRPRPSTPSRQPRSPRGCVRRGPG</sequence>
<feature type="domain" description="ABC transmembrane type-1" evidence="7">
    <location>
        <begin position="39"/>
        <end position="308"/>
    </location>
</feature>
<keyword evidence="2 6" id="KW-0812">Transmembrane</keyword>
<reference evidence="9" key="1">
    <citation type="journal article" date="2019" name="Int. J. Syst. Evol. Microbiol.">
        <title>The Global Catalogue of Microorganisms (GCM) 10K type strain sequencing project: providing services to taxonomists for standard genome sequencing and annotation.</title>
        <authorList>
            <consortium name="The Broad Institute Genomics Platform"/>
            <consortium name="The Broad Institute Genome Sequencing Center for Infectious Disease"/>
            <person name="Wu L."/>
            <person name="Ma J."/>
        </authorList>
    </citation>
    <scope>NUCLEOTIDE SEQUENCE [LARGE SCALE GENOMIC DNA]</scope>
    <source>
        <strain evidence="9">NBRC 106348</strain>
    </source>
</reference>
<dbReference type="PANTHER" id="PTHR43394:SF1">
    <property type="entry name" value="ATP-BINDING CASSETTE SUB-FAMILY B MEMBER 10, MITOCHONDRIAL"/>
    <property type="match status" value="1"/>
</dbReference>
<dbReference type="GO" id="GO:0005524">
    <property type="term" value="F:ATP binding"/>
    <property type="evidence" value="ECO:0007669"/>
    <property type="project" value="UniProtKB-KW"/>
</dbReference>
<dbReference type="Pfam" id="PF00664">
    <property type="entry name" value="ABC_membrane"/>
    <property type="match status" value="1"/>
</dbReference>
<evidence type="ECO:0000256" key="5">
    <source>
        <dbReference type="SAM" id="MobiDB-lite"/>
    </source>
</evidence>
<evidence type="ECO:0000256" key="6">
    <source>
        <dbReference type="SAM" id="Phobius"/>
    </source>
</evidence>
<keyword evidence="4 6" id="KW-0472">Membrane</keyword>
<comment type="subcellular location">
    <subcellularLocation>
        <location evidence="1">Cell membrane</location>
        <topology evidence="1">Multi-pass membrane protein</topology>
    </subcellularLocation>
</comment>
<keyword evidence="3 6" id="KW-1133">Transmembrane helix</keyword>
<dbReference type="Gene3D" id="1.20.1560.10">
    <property type="entry name" value="ABC transporter type 1, transmembrane domain"/>
    <property type="match status" value="1"/>
</dbReference>
<keyword evidence="8" id="KW-0547">Nucleotide-binding</keyword>
<gene>
    <name evidence="8" type="ORF">GCM10025864_09910</name>
</gene>
<evidence type="ECO:0000256" key="1">
    <source>
        <dbReference type="ARBA" id="ARBA00004651"/>
    </source>
</evidence>
<evidence type="ECO:0000313" key="8">
    <source>
        <dbReference type="EMBL" id="GMA23232.1"/>
    </source>
</evidence>
<evidence type="ECO:0000256" key="2">
    <source>
        <dbReference type="ARBA" id="ARBA00022692"/>
    </source>
</evidence>